<organism evidence="2 3">
    <name type="scientific">Sphingomonas donggukensis</name>
    <dbReference type="NCBI Taxonomy" id="2949093"/>
    <lineage>
        <taxon>Bacteria</taxon>
        <taxon>Pseudomonadati</taxon>
        <taxon>Pseudomonadota</taxon>
        <taxon>Alphaproteobacteria</taxon>
        <taxon>Sphingomonadales</taxon>
        <taxon>Sphingomonadaceae</taxon>
        <taxon>Sphingomonas</taxon>
    </lineage>
</organism>
<protein>
    <submittedName>
        <fullName evidence="2">GAF domain-containing protein</fullName>
    </submittedName>
</protein>
<evidence type="ECO:0000259" key="1">
    <source>
        <dbReference type="SMART" id="SM00065"/>
    </source>
</evidence>
<dbReference type="SUPFAM" id="SSF55781">
    <property type="entry name" value="GAF domain-like"/>
    <property type="match status" value="1"/>
</dbReference>
<evidence type="ECO:0000313" key="2">
    <source>
        <dbReference type="EMBL" id="URW75407.1"/>
    </source>
</evidence>
<dbReference type="RefSeq" id="WP_250751565.1">
    <property type="nucleotide sequence ID" value="NZ_CP098401.1"/>
</dbReference>
<dbReference type="Gene3D" id="3.30.450.40">
    <property type="match status" value="1"/>
</dbReference>
<dbReference type="InterPro" id="IPR029016">
    <property type="entry name" value="GAF-like_dom_sf"/>
</dbReference>
<reference evidence="2" key="1">
    <citation type="submission" date="2022-05" db="EMBL/GenBank/DDBJ databases">
        <title>Sphingomonas sp. strain RMG20 Genome sequencing and assembly.</title>
        <authorList>
            <person name="Kim I."/>
        </authorList>
    </citation>
    <scope>NUCLEOTIDE SEQUENCE</scope>
    <source>
        <strain evidence="2">RMG20</strain>
    </source>
</reference>
<dbReference type="InterPro" id="IPR003018">
    <property type="entry name" value="GAF"/>
</dbReference>
<name>A0ABY4TSL8_9SPHN</name>
<feature type="domain" description="GAF" evidence="1">
    <location>
        <begin position="26"/>
        <end position="167"/>
    </location>
</feature>
<dbReference type="PANTHER" id="PTHR43102:SF2">
    <property type="entry name" value="GAF DOMAIN-CONTAINING PROTEIN"/>
    <property type="match status" value="1"/>
</dbReference>
<dbReference type="PANTHER" id="PTHR43102">
    <property type="entry name" value="SLR1143 PROTEIN"/>
    <property type="match status" value="1"/>
</dbReference>
<dbReference type="EMBL" id="CP098401">
    <property type="protein sequence ID" value="URW75407.1"/>
    <property type="molecule type" value="Genomic_DNA"/>
</dbReference>
<gene>
    <name evidence="2" type="ORF">M9980_12840</name>
</gene>
<accession>A0ABY4TSL8</accession>
<dbReference type="Proteomes" id="UP001055580">
    <property type="component" value="Chromosome"/>
</dbReference>
<dbReference type="SMART" id="SM00065">
    <property type="entry name" value="GAF"/>
    <property type="match status" value="1"/>
</dbReference>
<proteinExistence type="predicted"/>
<keyword evidence="3" id="KW-1185">Reference proteome</keyword>
<sequence>MMTGWAIDDSARLRTVTELGIGGDSPPDPALDAIVAEAAAMSGMPIALVTAVGAEQQWFKARVGTDLTGTPVDMAICAHVLAKGDALVIPDLAADARTIANPLVTDAPNIRFYAGVPLVTDGQAVGTLCVLDTEPHEGFGPDKMGGLSKLADMAMDALRRMGAAAQA</sequence>
<evidence type="ECO:0000313" key="3">
    <source>
        <dbReference type="Proteomes" id="UP001055580"/>
    </source>
</evidence>
<dbReference type="Pfam" id="PF01590">
    <property type="entry name" value="GAF"/>
    <property type="match status" value="1"/>
</dbReference>